<evidence type="ECO:0000313" key="2">
    <source>
        <dbReference type="Proteomes" id="UP000608522"/>
    </source>
</evidence>
<evidence type="ECO:0000313" key="1">
    <source>
        <dbReference type="EMBL" id="GHI80740.1"/>
    </source>
</evidence>
<protein>
    <submittedName>
        <fullName evidence="1">Uncharacterized protein</fullName>
    </submittedName>
</protein>
<accession>A0ABQ3TJZ4</accession>
<organism evidence="1 2">
    <name type="scientific">Streptomyces spororaveus</name>
    <dbReference type="NCBI Taxonomy" id="284039"/>
    <lineage>
        <taxon>Bacteria</taxon>
        <taxon>Bacillati</taxon>
        <taxon>Actinomycetota</taxon>
        <taxon>Actinomycetes</taxon>
        <taxon>Kitasatosporales</taxon>
        <taxon>Streptomycetaceae</taxon>
        <taxon>Streptomyces</taxon>
    </lineage>
</organism>
<gene>
    <name evidence="1" type="ORF">Sspor_63010</name>
</gene>
<keyword evidence="2" id="KW-1185">Reference proteome</keyword>
<comment type="caution">
    <text evidence="1">The sequence shown here is derived from an EMBL/GenBank/DDBJ whole genome shotgun (WGS) entry which is preliminary data.</text>
</comment>
<dbReference type="Proteomes" id="UP000608522">
    <property type="component" value="Unassembled WGS sequence"/>
</dbReference>
<dbReference type="EMBL" id="BNED01000005">
    <property type="protein sequence ID" value="GHI80740.1"/>
    <property type="molecule type" value="Genomic_DNA"/>
</dbReference>
<name>A0ABQ3TJZ4_9ACTN</name>
<reference evidence="2" key="1">
    <citation type="submission" date="2023-07" db="EMBL/GenBank/DDBJ databases">
        <title>Whole genome shotgun sequence of Streptomyces spororaveus NBRC 15456.</title>
        <authorList>
            <person name="Komaki H."/>
            <person name="Tamura T."/>
        </authorList>
    </citation>
    <scope>NUCLEOTIDE SEQUENCE [LARGE SCALE GENOMIC DNA]</scope>
    <source>
        <strain evidence="2">NBRC 15456</strain>
    </source>
</reference>
<sequence>MHTCTGEGGAEAGAAEGLAEPAAGVGAEDVHPVRASAARRVWAAYRAVRGMVPMGGR</sequence>
<proteinExistence type="predicted"/>